<dbReference type="EMBL" id="QNRK01000073">
    <property type="protein sequence ID" value="RBP00124.1"/>
    <property type="molecule type" value="Genomic_DNA"/>
</dbReference>
<organism evidence="1 2">
    <name type="scientific">Roseiarcus fermentans</name>
    <dbReference type="NCBI Taxonomy" id="1473586"/>
    <lineage>
        <taxon>Bacteria</taxon>
        <taxon>Pseudomonadati</taxon>
        <taxon>Pseudomonadota</taxon>
        <taxon>Alphaproteobacteria</taxon>
        <taxon>Hyphomicrobiales</taxon>
        <taxon>Roseiarcaceae</taxon>
        <taxon>Roseiarcus</taxon>
    </lineage>
</organism>
<evidence type="ECO:0000313" key="2">
    <source>
        <dbReference type="Proteomes" id="UP000253529"/>
    </source>
</evidence>
<dbReference type="Proteomes" id="UP000253529">
    <property type="component" value="Unassembled WGS sequence"/>
</dbReference>
<protein>
    <submittedName>
        <fullName evidence="1">Uncharacterized protein</fullName>
    </submittedName>
</protein>
<feature type="non-terminal residue" evidence="1">
    <location>
        <position position="1"/>
    </location>
</feature>
<evidence type="ECO:0000313" key="1">
    <source>
        <dbReference type="EMBL" id="RBP00124.1"/>
    </source>
</evidence>
<accession>A0A366ECK8</accession>
<sequence>HFYPGTTFANPTARQDNDPARFSAMTFREFECNRYDGPTSYAAFG</sequence>
<dbReference type="AlphaFoldDB" id="A0A366ECK8"/>
<reference evidence="1 2" key="1">
    <citation type="submission" date="2018-06" db="EMBL/GenBank/DDBJ databases">
        <title>Genomic Encyclopedia of Type Strains, Phase IV (KMG-IV): sequencing the most valuable type-strain genomes for metagenomic binning, comparative biology and taxonomic classification.</title>
        <authorList>
            <person name="Goeker M."/>
        </authorList>
    </citation>
    <scope>NUCLEOTIDE SEQUENCE [LARGE SCALE GENOMIC DNA]</scope>
    <source>
        <strain evidence="1 2">DSM 24875</strain>
    </source>
</reference>
<gene>
    <name evidence="1" type="ORF">DFR50_1731</name>
</gene>
<name>A0A366ECK8_9HYPH</name>
<proteinExistence type="predicted"/>
<comment type="caution">
    <text evidence="1">The sequence shown here is derived from an EMBL/GenBank/DDBJ whole genome shotgun (WGS) entry which is preliminary data.</text>
</comment>
<keyword evidence="2" id="KW-1185">Reference proteome</keyword>